<dbReference type="EMBL" id="CAUYUJ010021811">
    <property type="protein sequence ID" value="CAK0907132.1"/>
    <property type="molecule type" value="Genomic_DNA"/>
</dbReference>
<evidence type="ECO:0000313" key="2">
    <source>
        <dbReference type="EMBL" id="CAK0907132.1"/>
    </source>
</evidence>
<proteinExistence type="predicted"/>
<organism evidence="2 3">
    <name type="scientific">Prorocentrum cordatum</name>
    <dbReference type="NCBI Taxonomy" id="2364126"/>
    <lineage>
        <taxon>Eukaryota</taxon>
        <taxon>Sar</taxon>
        <taxon>Alveolata</taxon>
        <taxon>Dinophyceae</taxon>
        <taxon>Prorocentrales</taxon>
        <taxon>Prorocentraceae</taxon>
        <taxon>Prorocentrum</taxon>
    </lineage>
</organism>
<name>A0ABN9Y3Q2_9DINO</name>
<sequence length="97" mass="11239">MASIIYKAFNVHVGSSDSKKKQKNELSKFDNMKNASDSKKKQKNELSKFDNMKNASDSKKKQKNELSKFDNMKNALQLFALRRIDFAQHRNGYSSRC</sequence>
<evidence type="ECO:0000313" key="3">
    <source>
        <dbReference type="Proteomes" id="UP001189429"/>
    </source>
</evidence>
<evidence type="ECO:0000256" key="1">
    <source>
        <dbReference type="SAM" id="MobiDB-lite"/>
    </source>
</evidence>
<comment type="caution">
    <text evidence="2">The sequence shown here is derived from an EMBL/GenBank/DDBJ whole genome shotgun (WGS) entry which is preliminary data.</text>
</comment>
<accession>A0ABN9Y3Q2</accession>
<gene>
    <name evidence="2" type="ORF">PCOR1329_LOCUS82248</name>
</gene>
<protein>
    <submittedName>
        <fullName evidence="2">Uncharacterized protein</fullName>
    </submittedName>
</protein>
<reference evidence="2" key="1">
    <citation type="submission" date="2023-10" db="EMBL/GenBank/DDBJ databases">
        <authorList>
            <person name="Chen Y."/>
            <person name="Shah S."/>
            <person name="Dougan E. K."/>
            <person name="Thang M."/>
            <person name="Chan C."/>
        </authorList>
    </citation>
    <scope>NUCLEOTIDE SEQUENCE [LARGE SCALE GENOMIC DNA]</scope>
</reference>
<feature type="region of interest" description="Disordered" evidence="1">
    <location>
        <begin position="14"/>
        <end position="68"/>
    </location>
</feature>
<feature type="compositionally biased region" description="Basic and acidic residues" evidence="1">
    <location>
        <begin position="17"/>
        <end position="68"/>
    </location>
</feature>
<dbReference type="Proteomes" id="UP001189429">
    <property type="component" value="Unassembled WGS sequence"/>
</dbReference>
<keyword evidence="3" id="KW-1185">Reference proteome</keyword>